<dbReference type="STRING" id="573024.SAMN05216208_2069"/>
<keyword evidence="3" id="KW-1185">Reference proteome</keyword>
<sequence>MPARLSNGLFFSEFLADNSGRNAFDTDGDGRANKADEFVEIQGFKNSAISLDGIELWSAKRGRLYEFGNSDTVPAGGTATVVGQYDGTPPPGFYDAGLPDNNRNQGFLEDGEANRFDTLYLVDTNTGEFIALAYGDPPQTQALPPGFPGTTNVGSESFNSDVPNGVPIQRDANGDLVEGGTPDPGDTGPVCYARGTLILTDRGARRIEDLEIGDHVITWDNGAKPVRWIGWQKVPQADLDQSARFRPVRIRAGALGCGLPVVDLIVSPQHRMLVRSRIALRMFGAAEVFVPAVRLLELPGIVRDDPPGAVQYYHILLDGHEVLTANGAPSESLHLGPVALASLADEAQREIAALFAGRSLAGQTAAMARPAPNRLSVMRLIARHRRNGQPLLQVPVDDDLARSARQSA</sequence>
<dbReference type="OrthoDB" id="6305173at2"/>
<protein>
    <submittedName>
        <fullName evidence="2">Hint domain-containing protein</fullName>
    </submittedName>
</protein>
<dbReference type="EMBL" id="FTNV01000001">
    <property type="protein sequence ID" value="SIR84771.1"/>
    <property type="molecule type" value="Genomic_DNA"/>
</dbReference>
<gene>
    <name evidence="2" type="ORF">SAMN05421666_0065</name>
</gene>
<evidence type="ECO:0000313" key="2">
    <source>
        <dbReference type="EMBL" id="SIR84771.1"/>
    </source>
</evidence>
<evidence type="ECO:0000313" key="3">
    <source>
        <dbReference type="Proteomes" id="UP000186019"/>
    </source>
</evidence>
<evidence type="ECO:0000259" key="1">
    <source>
        <dbReference type="Pfam" id="PF13403"/>
    </source>
</evidence>
<dbReference type="RefSeq" id="WP_076529991.1">
    <property type="nucleotide sequence ID" value="NZ_FOAC01000001.1"/>
</dbReference>
<dbReference type="InterPro" id="IPR036844">
    <property type="entry name" value="Hint_dom_sf"/>
</dbReference>
<dbReference type="AlphaFoldDB" id="A0A1N7E9K1"/>
<proteinExistence type="predicted"/>
<organism evidence="2 3">
    <name type="scientific">Roseovarius nanhaiticus</name>
    <dbReference type="NCBI Taxonomy" id="573024"/>
    <lineage>
        <taxon>Bacteria</taxon>
        <taxon>Pseudomonadati</taxon>
        <taxon>Pseudomonadota</taxon>
        <taxon>Alphaproteobacteria</taxon>
        <taxon>Rhodobacterales</taxon>
        <taxon>Roseobacteraceae</taxon>
        <taxon>Roseovarius</taxon>
    </lineage>
</organism>
<dbReference type="Gene3D" id="2.170.16.10">
    <property type="entry name" value="Hedgehog/Intein (Hint) domain"/>
    <property type="match status" value="1"/>
</dbReference>
<reference evidence="3" key="1">
    <citation type="submission" date="2017-01" db="EMBL/GenBank/DDBJ databases">
        <authorList>
            <person name="Varghese N."/>
            <person name="Submissions S."/>
        </authorList>
    </citation>
    <scope>NUCLEOTIDE SEQUENCE [LARGE SCALE GENOMIC DNA]</scope>
    <source>
        <strain evidence="3">DSM 29590</strain>
    </source>
</reference>
<dbReference type="Pfam" id="PF13403">
    <property type="entry name" value="Hint_2"/>
    <property type="match status" value="1"/>
</dbReference>
<dbReference type="InterPro" id="IPR028992">
    <property type="entry name" value="Hedgehog/Intein_dom"/>
</dbReference>
<dbReference type="Proteomes" id="UP000186019">
    <property type="component" value="Unassembled WGS sequence"/>
</dbReference>
<feature type="domain" description="Hedgehog/Intein (Hint)" evidence="1">
    <location>
        <begin position="190"/>
        <end position="336"/>
    </location>
</feature>
<accession>A0A1N7E9K1</accession>
<dbReference type="SUPFAM" id="SSF51294">
    <property type="entry name" value="Hedgehog/intein (Hint) domain"/>
    <property type="match status" value="1"/>
</dbReference>
<name>A0A1N7E9K1_9RHOB</name>